<name>A0A1D7QL74_9SPHI</name>
<evidence type="ECO:0000313" key="1">
    <source>
        <dbReference type="EMBL" id="AOM79369.1"/>
    </source>
</evidence>
<evidence type="ECO:0000313" key="2">
    <source>
        <dbReference type="Proteomes" id="UP000094313"/>
    </source>
</evidence>
<protein>
    <submittedName>
        <fullName evidence="1">Uncharacterized protein</fullName>
    </submittedName>
</protein>
<sequence>MNRQIDFDCHEFLDNTNLAILEISLPEEDGIERSYEWLLIGKESLHIKRMLLKTRDSSSSVQERFFNLGFLKYNSQSGVFIEATAKDLHHLEHKGCDDIPKEYLSAVNAYLIENLVV</sequence>
<accession>A0A1D7QL74</accession>
<dbReference type="AlphaFoldDB" id="A0A1D7QL74"/>
<dbReference type="OrthoDB" id="997000at2"/>
<proteinExistence type="predicted"/>
<keyword evidence="2" id="KW-1185">Reference proteome</keyword>
<organism evidence="1 2">
    <name type="scientific">Pedobacter steynii</name>
    <dbReference type="NCBI Taxonomy" id="430522"/>
    <lineage>
        <taxon>Bacteria</taxon>
        <taxon>Pseudomonadati</taxon>
        <taxon>Bacteroidota</taxon>
        <taxon>Sphingobacteriia</taxon>
        <taxon>Sphingobacteriales</taxon>
        <taxon>Sphingobacteriaceae</taxon>
        <taxon>Pedobacter</taxon>
    </lineage>
</organism>
<dbReference type="Proteomes" id="UP000094313">
    <property type="component" value="Chromosome"/>
</dbReference>
<dbReference type="EMBL" id="CP017141">
    <property type="protein sequence ID" value="AOM79369.1"/>
    <property type="molecule type" value="Genomic_DNA"/>
</dbReference>
<reference evidence="1 2" key="1">
    <citation type="submission" date="2016-08" db="EMBL/GenBank/DDBJ databases">
        <authorList>
            <person name="Seilhamer J.J."/>
        </authorList>
    </citation>
    <scope>NUCLEOTIDE SEQUENCE [LARGE SCALE GENOMIC DNA]</scope>
    <source>
        <strain evidence="1 2">DX4</strain>
    </source>
</reference>
<gene>
    <name evidence="1" type="ORF">BFS30_20655</name>
</gene>
<dbReference type="KEGG" id="psty:BFS30_20655"/>
<dbReference type="RefSeq" id="WP_069381032.1">
    <property type="nucleotide sequence ID" value="NZ_CP017141.1"/>
</dbReference>